<evidence type="ECO:0000313" key="5">
    <source>
        <dbReference type="Proteomes" id="UP000704176"/>
    </source>
</evidence>
<feature type="DNA-binding region" description="H-T-H motif" evidence="2">
    <location>
        <begin position="41"/>
        <end position="60"/>
    </location>
</feature>
<dbReference type="InterPro" id="IPR023772">
    <property type="entry name" value="DNA-bd_HTH_TetR-type_CS"/>
</dbReference>
<dbReference type="RefSeq" id="WP_224314715.1">
    <property type="nucleotide sequence ID" value="NZ_JAIRBM010000013.1"/>
</dbReference>
<dbReference type="InterPro" id="IPR036271">
    <property type="entry name" value="Tet_transcr_reg_TetR-rel_C_sf"/>
</dbReference>
<reference evidence="4 5" key="1">
    <citation type="submission" date="2021-09" db="EMBL/GenBank/DDBJ databases">
        <title>The complete genome sequence of a new microorganism.</title>
        <authorList>
            <person name="Zi Z."/>
        </authorList>
    </citation>
    <scope>NUCLEOTIDE SEQUENCE [LARGE SCALE GENOMIC DNA]</scope>
    <source>
        <strain evidence="4 5">WGZ8</strain>
    </source>
</reference>
<dbReference type="InterPro" id="IPR001647">
    <property type="entry name" value="HTH_TetR"/>
</dbReference>
<feature type="domain" description="HTH tetR-type" evidence="3">
    <location>
        <begin position="18"/>
        <end position="78"/>
    </location>
</feature>
<dbReference type="EMBL" id="JAIRBM010000013">
    <property type="protein sequence ID" value="MBZ6077965.1"/>
    <property type="molecule type" value="Genomic_DNA"/>
</dbReference>
<evidence type="ECO:0000259" key="3">
    <source>
        <dbReference type="PROSITE" id="PS50977"/>
    </source>
</evidence>
<dbReference type="SUPFAM" id="SSF48498">
    <property type="entry name" value="Tetracyclin repressor-like, C-terminal domain"/>
    <property type="match status" value="1"/>
</dbReference>
<evidence type="ECO:0000256" key="2">
    <source>
        <dbReference type="PROSITE-ProRule" id="PRU00335"/>
    </source>
</evidence>
<dbReference type="Proteomes" id="UP000704176">
    <property type="component" value="Unassembled WGS sequence"/>
</dbReference>
<gene>
    <name evidence="4" type="ORF">K9B37_16935</name>
</gene>
<dbReference type="Pfam" id="PF14246">
    <property type="entry name" value="TetR_C_7"/>
    <property type="match status" value="1"/>
</dbReference>
<dbReference type="PANTHER" id="PTHR30055">
    <property type="entry name" value="HTH-TYPE TRANSCRIPTIONAL REGULATOR RUTR"/>
    <property type="match status" value="1"/>
</dbReference>
<dbReference type="InterPro" id="IPR050109">
    <property type="entry name" value="HTH-type_TetR-like_transc_reg"/>
</dbReference>
<dbReference type="InterPro" id="IPR039536">
    <property type="entry name" value="TetR_C_Proteobacteria"/>
</dbReference>
<dbReference type="PRINTS" id="PR00455">
    <property type="entry name" value="HTHTETR"/>
</dbReference>
<dbReference type="Gene3D" id="1.10.357.10">
    <property type="entry name" value="Tetracycline Repressor, domain 2"/>
    <property type="match status" value="1"/>
</dbReference>
<dbReference type="Gene3D" id="1.10.10.60">
    <property type="entry name" value="Homeodomain-like"/>
    <property type="match status" value="1"/>
</dbReference>
<dbReference type="PROSITE" id="PS50977">
    <property type="entry name" value="HTH_TETR_2"/>
    <property type="match status" value="1"/>
</dbReference>
<organism evidence="4 5">
    <name type="scientific">Microvirga puerhi</name>
    <dbReference type="NCBI Taxonomy" id="2876078"/>
    <lineage>
        <taxon>Bacteria</taxon>
        <taxon>Pseudomonadati</taxon>
        <taxon>Pseudomonadota</taxon>
        <taxon>Alphaproteobacteria</taxon>
        <taxon>Hyphomicrobiales</taxon>
        <taxon>Methylobacteriaceae</taxon>
        <taxon>Microvirga</taxon>
    </lineage>
</organism>
<evidence type="ECO:0000313" key="4">
    <source>
        <dbReference type="EMBL" id="MBZ6077965.1"/>
    </source>
</evidence>
<dbReference type="PANTHER" id="PTHR30055:SF146">
    <property type="entry name" value="HTH-TYPE TRANSCRIPTIONAL DUAL REGULATOR CECR"/>
    <property type="match status" value="1"/>
</dbReference>
<comment type="caution">
    <text evidence="4">The sequence shown here is derived from an EMBL/GenBank/DDBJ whole genome shotgun (WGS) entry which is preliminary data.</text>
</comment>
<keyword evidence="1 2" id="KW-0238">DNA-binding</keyword>
<accession>A0ABS7VS72</accession>
<keyword evidence="5" id="KW-1185">Reference proteome</keyword>
<proteinExistence type="predicted"/>
<dbReference type="SUPFAM" id="SSF46689">
    <property type="entry name" value="Homeodomain-like"/>
    <property type="match status" value="1"/>
</dbReference>
<sequence length="222" mass="24194">MSTFDVAPEPAVLEDGDSAKRRQILEGARQVFLAEGFDGASMGEIAKAAGVSKGTLYVYFSSKEALFAALTIEKKQSLAEVLFQIDADNPDVRSVLAHLGVSFMSHMGDPEHISSVRMVIGAANKLPELGRMFYEAGPCRGIARLKDYLDRQVQAGRLNIEDTTVAAQHFLDLCQSSVMRRLLFAAGPRPTEDEIRKHVDNALRVFFAAYGPKAASSQQSKA</sequence>
<dbReference type="InterPro" id="IPR009057">
    <property type="entry name" value="Homeodomain-like_sf"/>
</dbReference>
<protein>
    <submittedName>
        <fullName evidence="4">TetR/AcrR family transcriptional regulator</fullName>
    </submittedName>
</protein>
<dbReference type="Pfam" id="PF00440">
    <property type="entry name" value="TetR_N"/>
    <property type="match status" value="1"/>
</dbReference>
<dbReference type="PROSITE" id="PS01081">
    <property type="entry name" value="HTH_TETR_1"/>
    <property type="match status" value="1"/>
</dbReference>
<name>A0ABS7VS72_9HYPH</name>
<evidence type="ECO:0000256" key="1">
    <source>
        <dbReference type="ARBA" id="ARBA00023125"/>
    </source>
</evidence>